<evidence type="ECO:0000313" key="2">
    <source>
        <dbReference type="EMBL" id="PZX48339.1"/>
    </source>
</evidence>
<keyword evidence="3" id="KW-1185">Reference proteome</keyword>
<feature type="transmembrane region" description="Helical" evidence="1">
    <location>
        <begin position="65"/>
        <end position="85"/>
    </location>
</feature>
<keyword evidence="1" id="KW-1133">Transmembrane helix</keyword>
<comment type="caution">
    <text evidence="2">The sequence shown here is derived from an EMBL/GenBank/DDBJ whole genome shotgun (WGS) entry which is preliminary data.</text>
</comment>
<sequence length="269" mass="31415">MKHDIKILYGILIIGVLVSVFHILNDQGGSALGNIIDTLTITSIILFLSTILFIFLSFKKHIRKISIWFLLILSCPLALMSMTHMTKELSLRLIETTTPDKFAYNVKVTTDKYERDKIQLQNLVDSLIKVKTVQRPSELTLKYFEGKTYNDSIERDWAIDLPIGLEYKESIIDTLFYSENGNEIVAGLLINKAFNKYIDYPNGGIEYFGKGFEFDQKNWKPFKMLKYSVTGYDNYKECSERLRYYYFKKIGTYENELNMNDTRFLNKIK</sequence>
<evidence type="ECO:0000313" key="3">
    <source>
        <dbReference type="Proteomes" id="UP000248882"/>
    </source>
</evidence>
<feature type="transmembrane region" description="Helical" evidence="1">
    <location>
        <begin position="36"/>
        <end position="58"/>
    </location>
</feature>
<feature type="transmembrane region" description="Helical" evidence="1">
    <location>
        <begin position="7"/>
        <end position="24"/>
    </location>
</feature>
<accession>A0A2W7R2I3</accession>
<gene>
    <name evidence="2" type="ORF">LV85_03750</name>
</gene>
<dbReference type="EMBL" id="QKZT01000021">
    <property type="protein sequence ID" value="PZX48339.1"/>
    <property type="molecule type" value="Genomic_DNA"/>
</dbReference>
<dbReference type="AlphaFoldDB" id="A0A2W7R2I3"/>
<proteinExistence type="predicted"/>
<evidence type="ECO:0000256" key="1">
    <source>
        <dbReference type="SAM" id="Phobius"/>
    </source>
</evidence>
<keyword evidence="1" id="KW-0812">Transmembrane</keyword>
<dbReference type="RefSeq" id="WP_111322281.1">
    <property type="nucleotide sequence ID" value="NZ_QKZT01000021.1"/>
</dbReference>
<organism evidence="2 3">
    <name type="scientific">Algoriphagus chordae</name>
    <dbReference type="NCBI Taxonomy" id="237019"/>
    <lineage>
        <taxon>Bacteria</taxon>
        <taxon>Pseudomonadati</taxon>
        <taxon>Bacteroidota</taxon>
        <taxon>Cytophagia</taxon>
        <taxon>Cytophagales</taxon>
        <taxon>Cyclobacteriaceae</taxon>
        <taxon>Algoriphagus</taxon>
    </lineage>
</organism>
<protein>
    <submittedName>
        <fullName evidence="2">Uncharacterized protein</fullName>
    </submittedName>
</protein>
<reference evidence="2 3" key="1">
    <citation type="submission" date="2018-06" db="EMBL/GenBank/DDBJ databases">
        <title>Genomic Encyclopedia of Archaeal and Bacterial Type Strains, Phase II (KMG-II): from individual species to whole genera.</title>
        <authorList>
            <person name="Goeker M."/>
        </authorList>
    </citation>
    <scope>NUCLEOTIDE SEQUENCE [LARGE SCALE GENOMIC DNA]</scope>
    <source>
        <strain evidence="2 3">DSM 19830</strain>
    </source>
</reference>
<keyword evidence="1" id="KW-0472">Membrane</keyword>
<name>A0A2W7R2I3_9BACT</name>
<dbReference type="OrthoDB" id="1423307at2"/>
<dbReference type="Proteomes" id="UP000248882">
    <property type="component" value="Unassembled WGS sequence"/>
</dbReference>